<dbReference type="AlphaFoldDB" id="A0A0G4EI80"/>
<evidence type="ECO:0000313" key="2">
    <source>
        <dbReference type="EMBL" id="CEL95708.1"/>
    </source>
</evidence>
<proteinExistence type="predicted"/>
<protein>
    <submittedName>
        <fullName evidence="2">Uncharacterized protein</fullName>
    </submittedName>
</protein>
<dbReference type="VEuPathDB" id="CryptoDB:Vbra_3761"/>
<name>A0A0G4EI80_VITBC</name>
<feature type="compositionally biased region" description="Polar residues" evidence="1">
    <location>
        <begin position="82"/>
        <end position="98"/>
    </location>
</feature>
<dbReference type="InParanoid" id="A0A0G4EI80"/>
<feature type="compositionally biased region" description="Basic and acidic residues" evidence="1">
    <location>
        <begin position="46"/>
        <end position="57"/>
    </location>
</feature>
<gene>
    <name evidence="2" type="ORF">Vbra_3761</name>
</gene>
<reference evidence="2 3" key="1">
    <citation type="submission" date="2014-11" db="EMBL/GenBank/DDBJ databases">
        <authorList>
            <person name="Zhu J."/>
            <person name="Qi W."/>
            <person name="Song R."/>
        </authorList>
    </citation>
    <scope>NUCLEOTIDE SEQUENCE [LARGE SCALE GENOMIC DNA]</scope>
</reference>
<evidence type="ECO:0000256" key="1">
    <source>
        <dbReference type="SAM" id="MobiDB-lite"/>
    </source>
</evidence>
<feature type="region of interest" description="Disordered" evidence="1">
    <location>
        <begin position="168"/>
        <end position="190"/>
    </location>
</feature>
<feature type="compositionally biased region" description="Polar residues" evidence="1">
    <location>
        <begin position="1"/>
        <end position="28"/>
    </location>
</feature>
<evidence type="ECO:0000313" key="3">
    <source>
        <dbReference type="Proteomes" id="UP000041254"/>
    </source>
</evidence>
<feature type="region of interest" description="Disordered" evidence="1">
    <location>
        <begin position="1"/>
        <end position="98"/>
    </location>
</feature>
<dbReference type="Proteomes" id="UP000041254">
    <property type="component" value="Unassembled WGS sequence"/>
</dbReference>
<sequence>MCRQSHPSQFDASAHQDSQQRLYRQTRGQPFHLPLSGSLPQLPPQVRDRQPEMEPRSRSPLLMPMDVDDAQSHRSQSEDTEWSTARSAAPSELTSTTAHTGVRQARFDGIEIADGNPGRCSMTRRQAHGQLTYEPCRKKMRQGRAWEDPLDSSRLPADLWSFAFGGRGGGNATRPAPDQQHTGDSYFMEW</sequence>
<dbReference type="EMBL" id="CDMY01000236">
    <property type="protein sequence ID" value="CEL95708.1"/>
    <property type="molecule type" value="Genomic_DNA"/>
</dbReference>
<organism evidence="2 3">
    <name type="scientific">Vitrella brassicaformis (strain CCMP3155)</name>
    <dbReference type="NCBI Taxonomy" id="1169540"/>
    <lineage>
        <taxon>Eukaryota</taxon>
        <taxon>Sar</taxon>
        <taxon>Alveolata</taxon>
        <taxon>Colpodellida</taxon>
        <taxon>Vitrellaceae</taxon>
        <taxon>Vitrella</taxon>
    </lineage>
</organism>
<keyword evidence="3" id="KW-1185">Reference proteome</keyword>
<accession>A0A0G4EI80</accession>